<proteinExistence type="inferred from homology"/>
<dbReference type="PANTHER" id="PTHR15608">
    <property type="entry name" value="SPLICING FACTOR U2AF-ASSOCIATED PROTEIN 2"/>
    <property type="match status" value="1"/>
</dbReference>
<dbReference type="InterPro" id="IPR000504">
    <property type="entry name" value="RRM_dom"/>
</dbReference>
<evidence type="ECO:0000256" key="4">
    <source>
        <dbReference type="ARBA" id="ARBA00022884"/>
    </source>
</evidence>
<keyword evidence="4 6" id="KW-0694">RNA-binding</keyword>
<evidence type="ECO:0000256" key="5">
    <source>
        <dbReference type="ARBA" id="ARBA00023187"/>
    </source>
</evidence>
<dbReference type="Gene3D" id="3.30.70.330">
    <property type="match status" value="1"/>
</dbReference>
<dbReference type="EMBL" id="CAACVR010000023">
    <property type="protein sequence ID" value="VEU22376.1"/>
    <property type="molecule type" value="Genomic_DNA"/>
</dbReference>
<dbReference type="PANTHER" id="PTHR15608:SF0">
    <property type="entry name" value="HIV TAT-SPECIFIC FACTOR 1"/>
    <property type="match status" value="1"/>
</dbReference>
<accession>A0A448YNA9</accession>
<evidence type="ECO:0000313" key="9">
    <source>
        <dbReference type="Proteomes" id="UP000290900"/>
    </source>
</evidence>
<protein>
    <submittedName>
        <fullName evidence="8">DEKNAAC103465</fullName>
    </submittedName>
</protein>
<reference evidence="8 9" key="1">
    <citation type="submission" date="2018-12" db="EMBL/GenBank/DDBJ databases">
        <authorList>
            <person name="Tiukova I."/>
            <person name="Dainat J."/>
        </authorList>
    </citation>
    <scope>NUCLEOTIDE SEQUENCE [LARGE SCALE GENOMIC DNA]</scope>
</reference>
<comment type="similarity">
    <text evidence="1">Belongs to the HTATSF1 family.</text>
</comment>
<evidence type="ECO:0000256" key="1">
    <source>
        <dbReference type="ARBA" id="ARBA00007747"/>
    </source>
</evidence>
<evidence type="ECO:0000256" key="3">
    <source>
        <dbReference type="ARBA" id="ARBA00022737"/>
    </source>
</evidence>
<evidence type="ECO:0000313" key="8">
    <source>
        <dbReference type="EMBL" id="VEU22376.1"/>
    </source>
</evidence>
<dbReference type="InterPro" id="IPR035979">
    <property type="entry name" value="RBD_domain_sf"/>
</dbReference>
<sequence>MLITQIQGKKPSELARSQIQHLTFDKIRKKWIIEDSEDQSYEYDEILERWVPTAEGEKHKRDSDDPEEAKLALKRMKKEEIEKKKLEKQNRRRPNTSIYVTGMPKDISVEELKDTFGRCGVIAEDLKTGKPRIKMYEDENGQFKGDCLIRYFRAESCDLAMEILDGTKIRPGDGEEMKISMAVFDEERTVKKEPLKFKDKLNVKKRIKEMNDRLADWSDSDSEEDRRRKRRKEYVVVLKHCFTLDELKEDPLAISDIK</sequence>
<dbReference type="SUPFAM" id="SSF54928">
    <property type="entry name" value="RNA-binding domain, RBD"/>
    <property type="match status" value="1"/>
</dbReference>
<dbReference type="FunFam" id="3.30.70.330:FF:000329">
    <property type="entry name" value="splicing factor U2AF-associated protein 2"/>
    <property type="match status" value="1"/>
</dbReference>
<keyword evidence="2" id="KW-0507">mRNA processing</keyword>
<dbReference type="FunCoup" id="A0A448YNA9">
    <property type="interactions" value="98"/>
</dbReference>
<dbReference type="InterPro" id="IPR034393">
    <property type="entry name" value="TatSF1-like"/>
</dbReference>
<evidence type="ECO:0000256" key="2">
    <source>
        <dbReference type="ARBA" id="ARBA00022664"/>
    </source>
</evidence>
<dbReference type="Proteomes" id="UP000290900">
    <property type="component" value="Unassembled WGS sequence"/>
</dbReference>
<dbReference type="STRING" id="13370.A0A448YNA9"/>
<feature type="domain" description="RRM" evidence="7">
    <location>
        <begin position="96"/>
        <end position="184"/>
    </location>
</feature>
<keyword evidence="9" id="KW-1185">Reference proteome</keyword>
<dbReference type="GO" id="GO:0005684">
    <property type="term" value="C:U2-type spliceosomal complex"/>
    <property type="evidence" value="ECO:0007669"/>
    <property type="project" value="TreeGrafter"/>
</dbReference>
<keyword evidence="5" id="KW-0508">mRNA splicing</keyword>
<dbReference type="OrthoDB" id="10258585at2759"/>
<dbReference type="GO" id="GO:0003723">
    <property type="term" value="F:RNA binding"/>
    <property type="evidence" value="ECO:0007669"/>
    <property type="project" value="UniProtKB-UniRule"/>
</dbReference>
<dbReference type="SMART" id="SM00360">
    <property type="entry name" value="RRM"/>
    <property type="match status" value="1"/>
</dbReference>
<evidence type="ECO:0000259" key="7">
    <source>
        <dbReference type="PROSITE" id="PS50102"/>
    </source>
</evidence>
<feature type="non-terminal residue" evidence="8">
    <location>
        <position position="258"/>
    </location>
</feature>
<gene>
    <name evidence="8" type="ORF">BRENAR_LOCUS3107</name>
</gene>
<evidence type="ECO:0000256" key="6">
    <source>
        <dbReference type="PROSITE-ProRule" id="PRU00176"/>
    </source>
</evidence>
<dbReference type="CDD" id="cd12281">
    <property type="entry name" value="RRM1_TatSF1_like"/>
    <property type="match status" value="1"/>
</dbReference>
<name>A0A448YNA9_BRENA</name>
<dbReference type="InParanoid" id="A0A448YNA9"/>
<dbReference type="GO" id="GO:0000398">
    <property type="term" value="P:mRNA splicing, via spliceosome"/>
    <property type="evidence" value="ECO:0007669"/>
    <property type="project" value="InterPro"/>
</dbReference>
<keyword evidence="3" id="KW-0677">Repeat</keyword>
<dbReference type="Pfam" id="PF00076">
    <property type="entry name" value="RRM_1"/>
    <property type="match status" value="1"/>
</dbReference>
<dbReference type="InterPro" id="IPR034392">
    <property type="entry name" value="TatSF1-like_RRM1"/>
</dbReference>
<dbReference type="AlphaFoldDB" id="A0A448YNA9"/>
<dbReference type="PROSITE" id="PS50102">
    <property type="entry name" value="RRM"/>
    <property type="match status" value="1"/>
</dbReference>
<dbReference type="InterPro" id="IPR012677">
    <property type="entry name" value="Nucleotide-bd_a/b_plait_sf"/>
</dbReference>
<dbReference type="GO" id="GO:0005686">
    <property type="term" value="C:U2 snRNP"/>
    <property type="evidence" value="ECO:0007669"/>
    <property type="project" value="TreeGrafter"/>
</dbReference>
<organism evidence="8 9">
    <name type="scientific">Brettanomyces naardenensis</name>
    <name type="common">Yeast</name>
    <dbReference type="NCBI Taxonomy" id="13370"/>
    <lineage>
        <taxon>Eukaryota</taxon>
        <taxon>Fungi</taxon>
        <taxon>Dikarya</taxon>
        <taxon>Ascomycota</taxon>
        <taxon>Saccharomycotina</taxon>
        <taxon>Pichiomycetes</taxon>
        <taxon>Pichiales</taxon>
        <taxon>Pichiaceae</taxon>
        <taxon>Brettanomyces</taxon>
    </lineage>
</organism>